<dbReference type="AlphaFoldDB" id="A0A937D6C2"/>
<organism evidence="2 3">
    <name type="scientific">Ramlibacter aurantiacus</name>
    <dbReference type="NCBI Taxonomy" id="2801330"/>
    <lineage>
        <taxon>Bacteria</taxon>
        <taxon>Pseudomonadati</taxon>
        <taxon>Pseudomonadota</taxon>
        <taxon>Betaproteobacteria</taxon>
        <taxon>Burkholderiales</taxon>
        <taxon>Comamonadaceae</taxon>
        <taxon>Ramlibacter</taxon>
    </lineage>
</organism>
<dbReference type="SMART" id="SM00754">
    <property type="entry name" value="CHRD"/>
    <property type="match status" value="1"/>
</dbReference>
<dbReference type="RefSeq" id="WP_201682675.1">
    <property type="nucleotide sequence ID" value="NZ_JAEQNA010000001.1"/>
</dbReference>
<dbReference type="Pfam" id="PF07452">
    <property type="entry name" value="CHRD"/>
    <property type="match status" value="1"/>
</dbReference>
<accession>A0A937D6C2</accession>
<evidence type="ECO:0000313" key="2">
    <source>
        <dbReference type="EMBL" id="MBL0419661.1"/>
    </source>
</evidence>
<dbReference type="InterPro" id="IPR010895">
    <property type="entry name" value="CHRD"/>
</dbReference>
<evidence type="ECO:0000259" key="1">
    <source>
        <dbReference type="SMART" id="SM00754"/>
    </source>
</evidence>
<proteinExistence type="predicted"/>
<feature type="domain" description="CHRD" evidence="1">
    <location>
        <begin position="51"/>
        <end position="196"/>
    </location>
</feature>
<evidence type="ECO:0000313" key="3">
    <source>
        <dbReference type="Proteomes" id="UP000613011"/>
    </source>
</evidence>
<comment type="caution">
    <text evidence="2">The sequence shown here is derived from an EMBL/GenBank/DDBJ whole genome shotgun (WGS) entry which is preliminary data.</text>
</comment>
<dbReference type="EMBL" id="JAEQNA010000001">
    <property type="protein sequence ID" value="MBL0419661.1"/>
    <property type="molecule type" value="Genomic_DNA"/>
</dbReference>
<gene>
    <name evidence="2" type="ORF">JI739_04790</name>
</gene>
<reference evidence="2" key="1">
    <citation type="submission" date="2021-01" db="EMBL/GenBank/DDBJ databases">
        <title>Ramlibacter sp. strain AW1 16S ribosomal RNA gene Genome sequencing and assembly.</title>
        <authorList>
            <person name="Kang M."/>
        </authorList>
    </citation>
    <scope>NUCLEOTIDE SEQUENCE</scope>
    <source>
        <strain evidence="2">AW1</strain>
    </source>
</reference>
<sequence length="209" mass="21912">MRWPELLAQLVSAIAKDPTMNPTKSRASLLAAGLLSITAWATPAFAGHVNPVLHAELDGREEVPAGATNRAIAGDPDARAEAYVFGIDGDPRTLCYLIVNVKKLGEVEMAPGAGRAAHIHEAARGANGPVVANLAWPQNGQAADCLTEGETDPSGLKFPTGEAGIVQRILNNPSNFYINVHNSEYPAGAIRGQLGETEHQHGAASGRAR</sequence>
<dbReference type="Proteomes" id="UP000613011">
    <property type="component" value="Unassembled WGS sequence"/>
</dbReference>
<name>A0A937D6C2_9BURK</name>
<keyword evidence="3" id="KW-1185">Reference proteome</keyword>
<protein>
    <submittedName>
        <fullName evidence="2">CHRD domain-containing protein</fullName>
    </submittedName>
</protein>